<evidence type="ECO:0000256" key="2">
    <source>
        <dbReference type="PROSITE-ProRule" id="PRU00335"/>
    </source>
</evidence>
<organism evidence="4 5">
    <name type="scientific">Thiogranum longum</name>
    <dbReference type="NCBI Taxonomy" id="1537524"/>
    <lineage>
        <taxon>Bacteria</taxon>
        <taxon>Pseudomonadati</taxon>
        <taxon>Pseudomonadota</taxon>
        <taxon>Gammaproteobacteria</taxon>
        <taxon>Chromatiales</taxon>
        <taxon>Ectothiorhodospiraceae</taxon>
        <taxon>Thiogranum</taxon>
    </lineage>
</organism>
<dbReference type="Pfam" id="PF00440">
    <property type="entry name" value="TetR_N"/>
    <property type="match status" value="1"/>
</dbReference>
<dbReference type="InterPro" id="IPR009057">
    <property type="entry name" value="Homeodomain-like_sf"/>
</dbReference>
<dbReference type="GO" id="GO:0003677">
    <property type="term" value="F:DNA binding"/>
    <property type="evidence" value="ECO:0007669"/>
    <property type="project" value="UniProtKB-UniRule"/>
</dbReference>
<gene>
    <name evidence="4" type="ORF">DFR30_1408</name>
</gene>
<sequence length="53" mass="5930">MAGISDKRERLISAADKLILQQGFKQNTLADIANDARVPLGNVYYYFKIKLAS</sequence>
<dbReference type="OrthoDB" id="4541465at2"/>
<dbReference type="Gene3D" id="1.10.10.60">
    <property type="entry name" value="Homeodomain-like"/>
    <property type="match status" value="1"/>
</dbReference>
<feature type="domain" description="HTH tetR-type" evidence="3">
    <location>
        <begin position="5"/>
        <end position="53"/>
    </location>
</feature>
<proteinExistence type="predicted"/>
<evidence type="ECO:0000259" key="3">
    <source>
        <dbReference type="PROSITE" id="PS50977"/>
    </source>
</evidence>
<reference evidence="4 5" key="1">
    <citation type="submission" date="2019-03" db="EMBL/GenBank/DDBJ databases">
        <title>Genomic Encyclopedia of Type Strains, Phase IV (KMG-IV): sequencing the most valuable type-strain genomes for metagenomic binning, comparative biology and taxonomic classification.</title>
        <authorList>
            <person name="Goeker M."/>
        </authorList>
    </citation>
    <scope>NUCLEOTIDE SEQUENCE [LARGE SCALE GENOMIC DNA]</scope>
    <source>
        <strain evidence="4 5">DSM 19610</strain>
    </source>
</reference>
<keyword evidence="5" id="KW-1185">Reference proteome</keyword>
<dbReference type="PROSITE" id="PS50977">
    <property type="entry name" value="HTH_TETR_2"/>
    <property type="match status" value="1"/>
</dbReference>
<dbReference type="InterPro" id="IPR001647">
    <property type="entry name" value="HTH_TetR"/>
</dbReference>
<evidence type="ECO:0000256" key="1">
    <source>
        <dbReference type="ARBA" id="ARBA00023125"/>
    </source>
</evidence>
<comment type="caution">
    <text evidence="4">The sequence shown here is derived from an EMBL/GenBank/DDBJ whole genome shotgun (WGS) entry which is preliminary data.</text>
</comment>
<accession>A0A4R1HCY9</accession>
<feature type="DNA-binding region" description="H-T-H motif" evidence="2">
    <location>
        <begin position="28"/>
        <end position="47"/>
    </location>
</feature>
<dbReference type="SUPFAM" id="SSF46689">
    <property type="entry name" value="Homeodomain-like"/>
    <property type="match status" value="1"/>
</dbReference>
<dbReference type="EMBL" id="SMFX01000001">
    <property type="protein sequence ID" value="TCK18145.1"/>
    <property type="molecule type" value="Genomic_DNA"/>
</dbReference>
<dbReference type="Proteomes" id="UP000295707">
    <property type="component" value="Unassembled WGS sequence"/>
</dbReference>
<evidence type="ECO:0000313" key="4">
    <source>
        <dbReference type="EMBL" id="TCK18145.1"/>
    </source>
</evidence>
<protein>
    <submittedName>
        <fullName evidence="4">TetR family transcriptional regulator</fullName>
    </submittedName>
</protein>
<dbReference type="AlphaFoldDB" id="A0A4R1HCY9"/>
<keyword evidence="1 2" id="KW-0238">DNA-binding</keyword>
<evidence type="ECO:0000313" key="5">
    <source>
        <dbReference type="Proteomes" id="UP000295707"/>
    </source>
</evidence>
<dbReference type="RefSeq" id="WP_132971968.1">
    <property type="nucleotide sequence ID" value="NZ_SMFX01000001.1"/>
</dbReference>
<name>A0A4R1HCY9_9GAMM</name>